<dbReference type="EMBL" id="DTBQ01000115">
    <property type="protein sequence ID" value="HGM46940.1"/>
    <property type="molecule type" value="Genomic_DNA"/>
</dbReference>
<evidence type="ECO:0000313" key="2">
    <source>
        <dbReference type="EMBL" id="HGM46940.1"/>
    </source>
</evidence>
<sequence>MGDLHICEICLEKSEVLIRCRLCGREVCPGDFDEARGVCAACSETLCQICGERLSVGYCEECGRLTCRECSIEHGPALLCLECAAKKGSSPDHLNVRR</sequence>
<dbReference type="InterPro" id="IPR011011">
    <property type="entry name" value="Znf_FYVE_PHD"/>
</dbReference>
<dbReference type="InterPro" id="IPR000315">
    <property type="entry name" value="Znf_B-box"/>
</dbReference>
<accession>A0A7C4D2C6</accession>
<dbReference type="SUPFAM" id="SSF57903">
    <property type="entry name" value="FYVE/PHD zinc finger"/>
    <property type="match status" value="1"/>
</dbReference>
<proteinExistence type="predicted"/>
<dbReference type="PROSITE" id="PS50119">
    <property type="entry name" value="ZF_BBOX"/>
    <property type="match status" value="1"/>
</dbReference>
<protein>
    <recommendedName>
        <fullName evidence="1">B box-type domain-containing protein</fullName>
    </recommendedName>
</protein>
<name>A0A7C4D2C6_THEPE</name>
<evidence type="ECO:0000259" key="1">
    <source>
        <dbReference type="PROSITE" id="PS50119"/>
    </source>
</evidence>
<dbReference type="GO" id="GO:0008270">
    <property type="term" value="F:zinc ion binding"/>
    <property type="evidence" value="ECO:0007669"/>
    <property type="project" value="InterPro"/>
</dbReference>
<gene>
    <name evidence="2" type="ORF">ENU21_04220</name>
</gene>
<dbReference type="AlphaFoldDB" id="A0A7C4D2C6"/>
<comment type="caution">
    <text evidence="2">The sequence shown here is derived from an EMBL/GenBank/DDBJ whole genome shotgun (WGS) entry which is preliminary data.</text>
</comment>
<reference evidence="2" key="1">
    <citation type="journal article" date="2020" name="mSystems">
        <title>Genome- and Community-Level Interaction Insights into Carbon Utilization and Element Cycling Functions of Hydrothermarchaeota in Hydrothermal Sediment.</title>
        <authorList>
            <person name="Zhou Z."/>
            <person name="Liu Y."/>
            <person name="Xu W."/>
            <person name="Pan J."/>
            <person name="Luo Z.H."/>
            <person name="Li M."/>
        </authorList>
    </citation>
    <scope>NUCLEOTIDE SEQUENCE</scope>
    <source>
        <strain evidence="2">SpSt-649</strain>
    </source>
</reference>
<feature type="domain" description="B box-type" evidence="1">
    <location>
        <begin position="42"/>
        <end position="74"/>
    </location>
</feature>
<organism evidence="2">
    <name type="scientific">Thermofilum pendens</name>
    <dbReference type="NCBI Taxonomy" id="2269"/>
    <lineage>
        <taxon>Archaea</taxon>
        <taxon>Thermoproteota</taxon>
        <taxon>Thermoprotei</taxon>
        <taxon>Thermofilales</taxon>
        <taxon>Thermofilaceae</taxon>
        <taxon>Thermofilum</taxon>
    </lineage>
</organism>